<evidence type="ECO:0000313" key="3">
    <source>
        <dbReference type="Proteomes" id="UP000285376"/>
    </source>
</evidence>
<evidence type="ECO:0000256" key="1">
    <source>
        <dbReference type="SAM" id="Phobius"/>
    </source>
</evidence>
<keyword evidence="1" id="KW-1133">Transmembrane helix</keyword>
<feature type="transmembrane region" description="Helical" evidence="1">
    <location>
        <begin position="244"/>
        <end position="265"/>
    </location>
</feature>
<dbReference type="AlphaFoldDB" id="A0A417ZB60"/>
<feature type="transmembrane region" description="Helical" evidence="1">
    <location>
        <begin position="72"/>
        <end position="95"/>
    </location>
</feature>
<organism evidence="2 3">
    <name type="scientific">Dermacoccus abyssi</name>
    <dbReference type="NCBI Taxonomy" id="322596"/>
    <lineage>
        <taxon>Bacteria</taxon>
        <taxon>Bacillati</taxon>
        <taxon>Actinomycetota</taxon>
        <taxon>Actinomycetes</taxon>
        <taxon>Micrococcales</taxon>
        <taxon>Dermacoccaceae</taxon>
        <taxon>Dermacoccus</taxon>
    </lineage>
</organism>
<proteinExistence type="predicted"/>
<dbReference type="SUPFAM" id="SSF103481">
    <property type="entry name" value="Multidrug resistance efflux transporter EmrE"/>
    <property type="match status" value="1"/>
</dbReference>
<feature type="transmembrane region" description="Helical" evidence="1">
    <location>
        <begin position="131"/>
        <end position="150"/>
    </location>
</feature>
<feature type="transmembrane region" description="Helical" evidence="1">
    <location>
        <begin position="216"/>
        <end position="238"/>
    </location>
</feature>
<dbReference type="PANTHER" id="PTHR40761:SF1">
    <property type="entry name" value="CONSERVED INTEGRAL MEMBRANE ALANINE VALINE AND LEUCINE RICH PROTEIN-RELATED"/>
    <property type="match status" value="1"/>
</dbReference>
<dbReference type="InterPro" id="IPR037185">
    <property type="entry name" value="EmrE-like"/>
</dbReference>
<evidence type="ECO:0008006" key="4">
    <source>
        <dbReference type="Google" id="ProtNLM"/>
    </source>
</evidence>
<evidence type="ECO:0000313" key="2">
    <source>
        <dbReference type="EMBL" id="RHW47894.1"/>
    </source>
</evidence>
<dbReference type="Proteomes" id="UP000285376">
    <property type="component" value="Unassembled WGS sequence"/>
</dbReference>
<reference evidence="2 3" key="1">
    <citation type="submission" date="2018-08" db="EMBL/GenBank/DDBJ databases">
        <title>Whole genome sequence analysis of Dermacoccus abyssi bacteria isolated from Deep Mariana trench Micromonospora spp reveals genes involved in the environmental adaptation and production of secondary metabolites.</title>
        <authorList>
            <person name="Abdel-Mageed W.M."/>
            <person name="Lehri B."/>
            <person name="Nouioui I."/>
            <person name="Goodfellow I."/>
            <person name="Jaspars M."/>
            <person name="Karlyshev A."/>
        </authorList>
    </citation>
    <scope>NUCLEOTIDE SEQUENCE [LARGE SCALE GENOMIC DNA]</scope>
    <source>
        <strain evidence="2 3">MT1.1</strain>
    </source>
</reference>
<gene>
    <name evidence="2" type="ORF">D1832_00065</name>
</gene>
<name>A0A417ZB60_9MICO</name>
<feature type="transmembrane region" description="Helical" evidence="1">
    <location>
        <begin position="157"/>
        <end position="177"/>
    </location>
</feature>
<keyword evidence="1" id="KW-0812">Transmembrane</keyword>
<accession>A0A417ZB60</accession>
<protein>
    <recommendedName>
        <fullName evidence="4">DMT family transporter</fullName>
    </recommendedName>
</protein>
<feature type="transmembrane region" description="Helical" evidence="1">
    <location>
        <begin position="189"/>
        <end position="209"/>
    </location>
</feature>
<dbReference type="PANTHER" id="PTHR40761">
    <property type="entry name" value="CONSERVED INTEGRAL MEMBRANE ALANINE VALINE AND LEUCINE RICH PROTEIN-RELATED"/>
    <property type="match status" value="1"/>
</dbReference>
<comment type="caution">
    <text evidence="2">The sequence shown here is derived from an EMBL/GenBank/DDBJ whole genome shotgun (WGS) entry which is preliminary data.</text>
</comment>
<dbReference type="EMBL" id="QWLM01000001">
    <property type="protein sequence ID" value="RHW47894.1"/>
    <property type="molecule type" value="Genomic_DNA"/>
</dbReference>
<keyword evidence="1" id="KW-0472">Membrane</keyword>
<dbReference type="RefSeq" id="WP_118912101.1">
    <property type="nucleotide sequence ID" value="NZ_CBCRVH010000001.1"/>
</dbReference>
<sequence length="271" mass="26813">MLLGLLGALLAALAYGSATILQALGVRGLRAAPAGSTLLQRARAGWLYAAGLGLDVVAFAASVGALRALPLFLVQSVIASSVAVTAVLAVIVLGAKLTRREVAALAVVALGLVCLAATARDTPPHDPPSWLAPALVAVAVLLAAVGVLAARRRASSVLAVVAGLGYGGLAVGARILPWNGSLGDALGTWALWALVLHAVIATVAYGFALDAGETTSVAAITFALETVAPSLVGLALLGDGVRPNTQVLAVAGFVLTLGACIALAGRSEAEA</sequence>
<feature type="transmembrane region" description="Helical" evidence="1">
    <location>
        <begin position="102"/>
        <end position="119"/>
    </location>
</feature>